<feature type="transmembrane region" description="Helical" evidence="3">
    <location>
        <begin position="433"/>
        <end position="458"/>
    </location>
</feature>
<accession>A0A0K2UBG4</accession>
<dbReference type="SMART" id="SM00364">
    <property type="entry name" value="LRR_BAC"/>
    <property type="match status" value="5"/>
</dbReference>
<name>A0A0K2UBG4_LEPSM</name>
<dbReference type="InterPro" id="IPR001611">
    <property type="entry name" value="Leu-rich_rpt"/>
</dbReference>
<dbReference type="PROSITE" id="PS51450">
    <property type="entry name" value="LRR"/>
    <property type="match status" value="3"/>
</dbReference>
<keyword evidence="1" id="KW-0433">Leucine-rich repeat</keyword>
<feature type="signal peptide" evidence="4">
    <location>
        <begin position="1"/>
        <end position="20"/>
    </location>
</feature>
<dbReference type="OrthoDB" id="676979at2759"/>
<dbReference type="PANTHER" id="PTHR45712">
    <property type="entry name" value="AGAP008170-PA"/>
    <property type="match status" value="1"/>
</dbReference>
<dbReference type="InterPro" id="IPR050333">
    <property type="entry name" value="SLRP"/>
</dbReference>
<dbReference type="Gene3D" id="3.80.10.10">
    <property type="entry name" value="Ribonuclease Inhibitor"/>
    <property type="match status" value="3"/>
</dbReference>
<dbReference type="PANTHER" id="PTHR45712:SF22">
    <property type="entry name" value="INSULIN-LIKE GROWTH FACTOR-BINDING PROTEIN COMPLEX ACID LABILE SUBUNIT"/>
    <property type="match status" value="1"/>
</dbReference>
<gene>
    <name evidence="5" type="primary">Dmoj\GI11762</name>
</gene>
<feature type="chain" id="PRO_5013456372" evidence="4">
    <location>
        <begin position="21"/>
        <end position="522"/>
    </location>
</feature>
<evidence type="ECO:0000256" key="1">
    <source>
        <dbReference type="ARBA" id="ARBA00022614"/>
    </source>
</evidence>
<dbReference type="SMART" id="SM00369">
    <property type="entry name" value="LRR_TYP"/>
    <property type="match status" value="8"/>
</dbReference>
<dbReference type="SMART" id="SM00365">
    <property type="entry name" value="LRR_SD22"/>
    <property type="match status" value="5"/>
</dbReference>
<proteinExistence type="predicted"/>
<evidence type="ECO:0000256" key="3">
    <source>
        <dbReference type="SAM" id="Phobius"/>
    </source>
</evidence>
<dbReference type="EMBL" id="HACA01018040">
    <property type="protein sequence ID" value="CDW35401.1"/>
    <property type="molecule type" value="Transcribed_RNA"/>
</dbReference>
<dbReference type="OMA" id="SPRIADW"/>
<dbReference type="GO" id="GO:0005615">
    <property type="term" value="C:extracellular space"/>
    <property type="evidence" value="ECO:0007669"/>
    <property type="project" value="TreeGrafter"/>
</dbReference>
<dbReference type="EMBL" id="HACA01018039">
    <property type="protein sequence ID" value="CDW35400.1"/>
    <property type="molecule type" value="Transcribed_RNA"/>
</dbReference>
<keyword evidence="3" id="KW-0472">Membrane</keyword>
<dbReference type="InterPro" id="IPR003591">
    <property type="entry name" value="Leu-rich_rpt_typical-subtyp"/>
</dbReference>
<sequence>MKTLLSKFLLLLVLFNKVYGDICDRSCECIPKEDPMEVSCINASIHIIPQDLPPYIEFLDLKDNAIVVIESTLSHYEELISLDLSQNLINTIRPRAFSRLGTLNQLDLSRNQLSRLNALDFEGLAGLKTLSLKGNQITELHQKVFSNSVSLLEHLDLSNNQIYTFSHNVFHGLKKLKSLDLSHNRLTSMSFLRDLNLPILQNLMLDGNNFGQIRENSPFQRFQSLEFLSLVGCRLSKQSSDFFTGLSGLKELDLTDNLIETLPSKSLDNNDLNGLSILRVGSIIFRELNSGIGRLKGLTELSISGCINSLPFHFEKNSLQNNTKLKGVNITSCPGLYHLPDGAFLDLPHLEYLHLRSNTLQSISPRIADWNSLNSVDLKLNPFKCDCSMSWIFELPGYDHFRSFIQTASCEDGDSLSHSKFLHCEKNIYSSHFWTIILGSVTGGLSLIALIILGFWIFHRKKKKGSVSRFRRRKFGKINKHEISVIPERVSNPAGYKDVLTEESLPLGRNLSNFPDVKTSVL</sequence>
<evidence type="ECO:0000256" key="2">
    <source>
        <dbReference type="ARBA" id="ARBA00022737"/>
    </source>
</evidence>
<evidence type="ECO:0000256" key="4">
    <source>
        <dbReference type="SAM" id="SignalP"/>
    </source>
</evidence>
<keyword evidence="2" id="KW-0677">Repeat</keyword>
<dbReference type="SUPFAM" id="SSF52058">
    <property type="entry name" value="L domain-like"/>
    <property type="match status" value="1"/>
</dbReference>
<organism evidence="5">
    <name type="scientific">Lepeophtheirus salmonis</name>
    <name type="common">Salmon louse</name>
    <name type="synonym">Caligus salmonis</name>
    <dbReference type="NCBI Taxonomy" id="72036"/>
    <lineage>
        <taxon>Eukaryota</taxon>
        <taxon>Metazoa</taxon>
        <taxon>Ecdysozoa</taxon>
        <taxon>Arthropoda</taxon>
        <taxon>Crustacea</taxon>
        <taxon>Multicrustacea</taxon>
        <taxon>Hexanauplia</taxon>
        <taxon>Copepoda</taxon>
        <taxon>Siphonostomatoida</taxon>
        <taxon>Caligidae</taxon>
        <taxon>Lepeophtheirus</taxon>
    </lineage>
</organism>
<dbReference type="AlphaFoldDB" id="A0A0K2UBG4"/>
<evidence type="ECO:0000313" key="5">
    <source>
        <dbReference type="EMBL" id="CDW35400.1"/>
    </source>
</evidence>
<reference evidence="5" key="1">
    <citation type="submission" date="2014-05" db="EMBL/GenBank/DDBJ databases">
        <authorList>
            <person name="Chronopoulou M."/>
        </authorList>
    </citation>
    <scope>NUCLEOTIDE SEQUENCE</scope>
    <source>
        <tissue evidence="5">Whole organism</tissue>
    </source>
</reference>
<dbReference type="PRINTS" id="PR00019">
    <property type="entry name" value="LEURICHRPT"/>
</dbReference>
<keyword evidence="4" id="KW-0732">Signal</keyword>
<dbReference type="Pfam" id="PF13855">
    <property type="entry name" value="LRR_8"/>
    <property type="match status" value="3"/>
</dbReference>
<dbReference type="InterPro" id="IPR032675">
    <property type="entry name" value="LRR_dom_sf"/>
</dbReference>
<keyword evidence="3" id="KW-0812">Transmembrane</keyword>
<keyword evidence="3" id="KW-1133">Transmembrane helix</keyword>
<protein>
    <submittedName>
        <fullName evidence="5">Uncharacterized protein</fullName>
    </submittedName>
</protein>